<dbReference type="Proteomes" id="UP000006062">
    <property type="component" value="Chromosome"/>
</dbReference>
<dbReference type="KEGG" id="tvi:Thivi_1833"/>
<evidence type="ECO:0000256" key="1">
    <source>
        <dbReference type="SAM" id="MobiDB-lite"/>
    </source>
</evidence>
<evidence type="ECO:0000313" key="3">
    <source>
        <dbReference type="Proteomes" id="UP000006062"/>
    </source>
</evidence>
<gene>
    <name evidence="2" type="ordered locus">Thivi_1833</name>
</gene>
<reference evidence="2 3" key="1">
    <citation type="submission" date="2012-06" db="EMBL/GenBank/DDBJ databases">
        <title>Complete sequence of Thiocystis violascens DSM 198.</title>
        <authorList>
            <consortium name="US DOE Joint Genome Institute"/>
            <person name="Lucas S."/>
            <person name="Han J."/>
            <person name="Lapidus A."/>
            <person name="Cheng J.-F."/>
            <person name="Goodwin L."/>
            <person name="Pitluck S."/>
            <person name="Peters L."/>
            <person name="Ovchinnikova G."/>
            <person name="Teshima H."/>
            <person name="Detter J.C."/>
            <person name="Han C."/>
            <person name="Tapia R."/>
            <person name="Land M."/>
            <person name="Hauser L."/>
            <person name="Kyrpides N."/>
            <person name="Ivanova N."/>
            <person name="Pagani I."/>
            <person name="Vogl K."/>
            <person name="Liu Z."/>
            <person name="Frigaard N.-U."/>
            <person name="Bryant D."/>
            <person name="Woyke T."/>
        </authorList>
    </citation>
    <scope>NUCLEOTIDE SEQUENCE [LARGE SCALE GENOMIC DNA]</scope>
    <source>
        <strain evidence="3">ATCC 17096 / DSM 198 / 6111</strain>
    </source>
</reference>
<dbReference type="AlphaFoldDB" id="I3Y9Y6"/>
<dbReference type="RefSeq" id="WP_014778264.1">
    <property type="nucleotide sequence ID" value="NC_018012.1"/>
</dbReference>
<accession>I3Y9Y6</accession>
<dbReference type="STRING" id="765911.Thivi_1833"/>
<dbReference type="HOGENOM" id="CLU_1767229_0_0_6"/>
<sequence length="147" mass="16783">MTSRNLDEDLDKLAEIAALYMQVKALILYSEEIDENSRSNIQVIKELRDAFDHIKSFATVAPPVPRAAPVDVLDHARWRQRQRPHARQIERLEHPRMLPLRAPQRRDALAMVQIQLDQIADRQPDTPPAPPRPDRGGSAPRARPPTP</sequence>
<organism evidence="2 3">
    <name type="scientific">Thiocystis violascens (strain ATCC 17096 / DSM 198 / 6111)</name>
    <name type="common">Chromatium violascens</name>
    <dbReference type="NCBI Taxonomy" id="765911"/>
    <lineage>
        <taxon>Bacteria</taxon>
        <taxon>Pseudomonadati</taxon>
        <taxon>Pseudomonadota</taxon>
        <taxon>Gammaproteobacteria</taxon>
        <taxon>Chromatiales</taxon>
        <taxon>Chromatiaceae</taxon>
        <taxon>Thiocystis</taxon>
    </lineage>
</organism>
<dbReference type="OrthoDB" id="9255750at2"/>
<name>I3Y9Y6_THIV6</name>
<feature type="region of interest" description="Disordered" evidence="1">
    <location>
        <begin position="116"/>
        <end position="147"/>
    </location>
</feature>
<evidence type="ECO:0000313" key="2">
    <source>
        <dbReference type="EMBL" id="AFL73804.1"/>
    </source>
</evidence>
<proteinExistence type="predicted"/>
<dbReference type="EMBL" id="CP003154">
    <property type="protein sequence ID" value="AFL73804.1"/>
    <property type="molecule type" value="Genomic_DNA"/>
</dbReference>
<protein>
    <submittedName>
        <fullName evidence="2">Uncharacterized protein</fullName>
    </submittedName>
</protein>
<keyword evidence="3" id="KW-1185">Reference proteome</keyword>